<dbReference type="Proteomes" id="UP001148629">
    <property type="component" value="Unassembled WGS sequence"/>
</dbReference>
<comment type="caution">
    <text evidence="1">The sequence shown here is derived from an EMBL/GenBank/DDBJ whole genome shotgun (WGS) entry which is preliminary data.</text>
</comment>
<organism evidence="1 2">
    <name type="scientific">Fusarium decemcellulare</name>
    <dbReference type="NCBI Taxonomy" id="57161"/>
    <lineage>
        <taxon>Eukaryota</taxon>
        <taxon>Fungi</taxon>
        <taxon>Dikarya</taxon>
        <taxon>Ascomycota</taxon>
        <taxon>Pezizomycotina</taxon>
        <taxon>Sordariomycetes</taxon>
        <taxon>Hypocreomycetidae</taxon>
        <taxon>Hypocreales</taxon>
        <taxon>Nectriaceae</taxon>
        <taxon>Fusarium</taxon>
        <taxon>Fusarium decemcellulare species complex</taxon>
    </lineage>
</organism>
<evidence type="ECO:0000313" key="1">
    <source>
        <dbReference type="EMBL" id="KAJ3548570.1"/>
    </source>
</evidence>
<evidence type="ECO:0000313" key="2">
    <source>
        <dbReference type="Proteomes" id="UP001148629"/>
    </source>
</evidence>
<keyword evidence="2" id="KW-1185">Reference proteome</keyword>
<name>A0ACC1SXZ6_9HYPO</name>
<dbReference type="EMBL" id="JANRMS010000044">
    <property type="protein sequence ID" value="KAJ3548570.1"/>
    <property type="molecule type" value="Genomic_DNA"/>
</dbReference>
<sequence length="856" mass="94575">MASQPIRPNSRHDFEIAIICALPLEADAVGALFDHSWDNDGSPFDKAPSDPNAYSTGVLGRHNVVLAYMPRMGKANAAAVASNCRTSFPNIKLALVVGVCGVVPFGPDDKEIILGDVVVSDGVIQYDFGRRLPTEFSIKDGPLDSLGRLSPEIRYLGALCRKPQLCAAYPGAANDKLFEASYHHAEDQKSCEQLGCSGKLVPRNRLKEAGADPTPAVHIGLVASGDSVMKSGEDRDRIAAAESIIAFEMEGAGVWDIFPCVVIKGACDYADSHKSKVWQRYAAATAAACAKAFLSFWVPSLVQASNFKRSFSLQNRGCLGQGKAIRTTDEAQRQRAFLVPFFENELFVGREEILATLQSWLFGMERRKVALVGLGGIGKTQLALQLAYWVKKAKPDYSVFWMPALSPASFEQACMQIAEVYDIQTADSDDVKKSVRQYLSSKGAGKWLLVVDNADDAQTVMGSAGVQNGIYRFLPQSDEGRILFTTRYRKLAVSAAGRNILEVPAMRRDEARSYLEEALIQEDALSDDQATDDLLALLTYLPLAITQAAAYLNENQISIAEYLDLFKSTERDRTELLTAEFQDDTRYEQSQDPVATTWFISFRQIEQADEFASRVLMFLACVEPKAIPRSMLPEGESRQQLTRAVGTLCGYGFLSRRGTGGDMFDMHSLVHLATMSWIGKYDVEKQQRQAAIARLAEVFPTDNWENRDVWRLYLPHAIRLLSTSAYGESEELCELGYWGGDTDGESPISTGITARTRRSIRKPTGRLEEAVKLLEHVVAVEGETLAESHPDRLASQHELAGAFKANGQIEEAVKLLEHVVARKREIMSPNHPSRLVSEQNLEYYHEILDDSNSSCS</sequence>
<gene>
    <name evidence="1" type="ORF">NM208_g935</name>
</gene>
<proteinExistence type="predicted"/>
<protein>
    <submittedName>
        <fullName evidence="1">Uncharacterized protein</fullName>
    </submittedName>
</protein>
<accession>A0ACC1SXZ6</accession>
<reference evidence="1" key="1">
    <citation type="submission" date="2022-08" db="EMBL/GenBank/DDBJ databases">
        <title>Genome Sequence of Fusarium decemcellulare.</title>
        <authorList>
            <person name="Buettner E."/>
        </authorList>
    </citation>
    <scope>NUCLEOTIDE SEQUENCE</scope>
    <source>
        <strain evidence="1">Babe19</strain>
    </source>
</reference>